<dbReference type="PROSITE" id="PS50015">
    <property type="entry name" value="SAP_B"/>
    <property type="match status" value="2"/>
</dbReference>
<evidence type="ECO:0000256" key="1">
    <source>
        <dbReference type="ARBA" id="ARBA00023157"/>
    </source>
</evidence>
<dbReference type="SMART" id="SM00741">
    <property type="entry name" value="SapB"/>
    <property type="match status" value="1"/>
</dbReference>
<dbReference type="Gene3D" id="1.10.225.10">
    <property type="entry name" value="Saposin-like"/>
    <property type="match status" value="1"/>
</dbReference>
<dbReference type="AlphaFoldDB" id="A0AAE2D3J1"/>
<dbReference type="Proteomes" id="UP001292079">
    <property type="component" value="Unassembled WGS sequence"/>
</dbReference>
<evidence type="ECO:0000259" key="3">
    <source>
        <dbReference type="PROSITE" id="PS50015"/>
    </source>
</evidence>
<keyword evidence="1" id="KW-1015">Disulfide bond</keyword>
<sequence>MKSLSSLCLISLVVLCVNSMIVDSVYQLQHHKHHRRGSPSNVFQCISCKSGTNQVLHIILSPSTNVSIINTIQKLCMKTGPFNTSCKMLANELASHVINLFSRLVPQQWCAFLGFCWYPPAVPVCKYCLNTGLQIKSLLLSESFLSELYNNTLTMCDRTPTFSVICGSLLHDIFMAITLSFNKDFLIQRLCEHGGLC</sequence>
<feature type="domain" description="Saposin B-type" evidence="3">
    <location>
        <begin position="41"/>
        <end position="120"/>
    </location>
</feature>
<keyword evidence="5" id="KW-1185">Reference proteome</keyword>
<reference evidence="4" key="2">
    <citation type="journal article" date="2023" name="Infect Dis Poverty">
        <title>Chromosome-scale genome of the human blood fluke Schistosoma mekongi and its implications for public health.</title>
        <authorList>
            <person name="Zhou M."/>
            <person name="Xu L."/>
            <person name="Xu D."/>
            <person name="Chen W."/>
            <person name="Khan J."/>
            <person name="Hu Y."/>
            <person name="Huang H."/>
            <person name="Wei H."/>
            <person name="Zhang Y."/>
            <person name="Chusongsang P."/>
            <person name="Tanasarnprasert K."/>
            <person name="Hu X."/>
            <person name="Limpanont Y."/>
            <person name="Lv Z."/>
        </authorList>
    </citation>
    <scope>NUCLEOTIDE SEQUENCE</scope>
    <source>
        <strain evidence="4">LV_2022a</strain>
    </source>
</reference>
<feature type="signal peptide" evidence="2">
    <location>
        <begin position="1"/>
        <end position="19"/>
    </location>
</feature>
<dbReference type="EMBL" id="JALJAT010000005">
    <property type="protein sequence ID" value="KAK4469839.1"/>
    <property type="molecule type" value="Genomic_DNA"/>
</dbReference>
<dbReference type="InterPro" id="IPR011001">
    <property type="entry name" value="Saposin-like"/>
</dbReference>
<proteinExistence type="predicted"/>
<accession>A0AAE2D3J1</accession>
<evidence type="ECO:0000256" key="2">
    <source>
        <dbReference type="SAM" id="SignalP"/>
    </source>
</evidence>
<comment type="caution">
    <text evidence="4">The sequence shown here is derived from an EMBL/GenBank/DDBJ whole genome shotgun (WGS) entry which is preliminary data.</text>
</comment>
<organism evidence="4 5">
    <name type="scientific">Schistosoma mekongi</name>
    <name type="common">Parasitic worm</name>
    <dbReference type="NCBI Taxonomy" id="38744"/>
    <lineage>
        <taxon>Eukaryota</taxon>
        <taxon>Metazoa</taxon>
        <taxon>Spiralia</taxon>
        <taxon>Lophotrochozoa</taxon>
        <taxon>Platyhelminthes</taxon>
        <taxon>Trematoda</taxon>
        <taxon>Digenea</taxon>
        <taxon>Strigeidida</taxon>
        <taxon>Schistosomatoidea</taxon>
        <taxon>Schistosomatidae</taxon>
        <taxon>Schistosoma</taxon>
    </lineage>
</organism>
<dbReference type="SUPFAM" id="SSF47862">
    <property type="entry name" value="Saposin"/>
    <property type="match status" value="1"/>
</dbReference>
<evidence type="ECO:0000313" key="5">
    <source>
        <dbReference type="Proteomes" id="UP001292079"/>
    </source>
</evidence>
<feature type="chain" id="PRO_5041915065" description="Saposin B-type domain-containing protein" evidence="2">
    <location>
        <begin position="20"/>
        <end position="197"/>
    </location>
</feature>
<keyword evidence="2" id="KW-0732">Signal</keyword>
<gene>
    <name evidence="4" type="ORF">MN116_007350</name>
</gene>
<feature type="domain" description="Saposin B-type" evidence="3">
    <location>
        <begin position="121"/>
        <end position="197"/>
    </location>
</feature>
<dbReference type="InterPro" id="IPR008139">
    <property type="entry name" value="SaposinB_dom"/>
</dbReference>
<reference evidence="4" key="1">
    <citation type="submission" date="2022-04" db="EMBL/GenBank/DDBJ databases">
        <authorList>
            <person name="Xu L."/>
            <person name="Lv Z."/>
        </authorList>
    </citation>
    <scope>NUCLEOTIDE SEQUENCE</scope>
    <source>
        <strain evidence="4">LV_2022a</strain>
    </source>
</reference>
<name>A0AAE2D3J1_SCHME</name>
<evidence type="ECO:0000313" key="4">
    <source>
        <dbReference type="EMBL" id="KAK4469839.1"/>
    </source>
</evidence>
<protein>
    <recommendedName>
        <fullName evidence="3">Saposin B-type domain-containing protein</fullName>
    </recommendedName>
</protein>